<keyword evidence="3" id="KW-1185">Reference proteome</keyword>
<name>A0ABV6UPP5_9ACTN</name>
<evidence type="ECO:0000256" key="1">
    <source>
        <dbReference type="SAM" id="MobiDB-lite"/>
    </source>
</evidence>
<evidence type="ECO:0000313" key="2">
    <source>
        <dbReference type="EMBL" id="MFC1403384.1"/>
    </source>
</evidence>
<sequence>MTERTINVIREAFTEPDEFTSSPLYRALSRTVAAEERLLALAARGRAGQYPTFLFFGAVHQLLLAGAEHQLACYYPSVAGPDALAPDEAAGPALLDFCLRHETELTGLISTRLVQTNHVQRALGLRIGLAEIARHTDAPVHLIEVGTSAGLNLRFDRYGYTLGGRRYGDPASPVQLVAALHGPDTLPDLDALPATASVHGVDLNPVDVRAQADRRWLEALVWPENLDQRRLLAAALDLVAADPPRVLRGDAVDVLPALAAELPPGEPRVVFHSATRLHVPLDRRAAFDAAITAVGTAGPLWWLCVEDGPDPDPRPAASRRDRVGSALRLRDPDGDDHTLAVVEGHLRWVETLQADPDDSSRLEGDEEGRFAR</sequence>
<feature type="region of interest" description="Disordered" evidence="1">
    <location>
        <begin position="353"/>
        <end position="372"/>
    </location>
</feature>
<dbReference type="RefSeq" id="WP_051725391.1">
    <property type="nucleotide sequence ID" value="NZ_JBHEZZ010000010.1"/>
</dbReference>
<dbReference type="Proteomes" id="UP001592528">
    <property type="component" value="Unassembled WGS sequence"/>
</dbReference>
<protein>
    <submittedName>
        <fullName evidence="2">DUF2332 domain-containing protein</fullName>
    </submittedName>
</protein>
<dbReference type="EMBL" id="JBHEZZ010000010">
    <property type="protein sequence ID" value="MFC1403384.1"/>
    <property type="molecule type" value="Genomic_DNA"/>
</dbReference>
<evidence type="ECO:0000313" key="3">
    <source>
        <dbReference type="Proteomes" id="UP001592528"/>
    </source>
</evidence>
<gene>
    <name evidence="2" type="ORF">ACEZDJ_19025</name>
</gene>
<organism evidence="2 3">
    <name type="scientific">Streptacidiphilus cavernicola</name>
    <dbReference type="NCBI Taxonomy" id="3342716"/>
    <lineage>
        <taxon>Bacteria</taxon>
        <taxon>Bacillati</taxon>
        <taxon>Actinomycetota</taxon>
        <taxon>Actinomycetes</taxon>
        <taxon>Kitasatosporales</taxon>
        <taxon>Streptomycetaceae</taxon>
        <taxon>Streptacidiphilus</taxon>
    </lineage>
</organism>
<feature type="compositionally biased region" description="Basic and acidic residues" evidence="1">
    <location>
        <begin position="358"/>
        <end position="372"/>
    </location>
</feature>
<dbReference type="InterPro" id="IPR011200">
    <property type="entry name" value="UCP012608"/>
</dbReference>
<accession>A0ABV6UPP5</accession>
<proteinExistence type="predicted"/>
<comment type="caution">
    <text evidence="2">The sequence shown here is derived from an EMBL/GenBank/DDBJ whole genome shotgun (WGS) entry which is preliminary data.</text>
</comment>
<reference evidence="2 3" key="1">
    <citation type="submission" date="2024-09" db="EMBL/GenBank/DDBJ databases">
        <authorList>
            <person name="Lee S.D."/>
        </authorList>
    </citation>
    <scope>NUCLEOTIDE SEQUENCE [LARGE SCALE GENOMIC DNA]</scope>
    <source>
        <strain evidence="2 3">N1-5</strain>
    </source>
</reference>
<dbReference type="Pfam" id="PF10094">
    <property type="entry name" value="DUF2332"/>
    <property type="match status" value="1"/>
</dbReference>